<protein>
    <submittedName>
        <fullName evidence="1">Uncharacterized protein</fullName>
    </submittedName>
</protein>
<reference evidence="1" key="1">
    <citation type="journal article" date="2023" name="Plant J.">
        <title>Genome sequences and population genomics provide insights into the demographic history, inbreeding, and mutation load of two 'living fossil' tree species of Dipteronia.</title>
        <authorList>
            <person name="Feng Y."/>
            <person name="Comes H.P."/>
            <person name="Chen J."/>
            <person name="Zhu S."/>
            <person name="Lu R."/>
            <person name="Zhang X."/>
            <person name="Li P."/>
            <person name="Qiu J."/>
            <person name="Olsen K.M."/>
            <person name="Qiu Y."/>
        </authorList>
    </citation>
    <scope>NUCLEOTIDE SEQUENCE</scope>
    <source>
        <strain evidence="1">NBL</strain>
    </source>
</reference>
<comment type="caution">
    <text evidence="1">The sequence shown here is derived from an EMBL/GenBank/DDBJ whole genome shotgun (WGS) entry which is preliminary data.</text>
</comment>
<dbReference type="AlphaFoldDB" id="A0AAE0EB14"/>
<accession>A0AAE0EB14</accession>
<organism evidence="1 2">
    <name type="scientific">Dipteronia sinensis</name>
    <dbReference type="NCBI Taxonomy" id="43782"/>
    <lineage>
        <taxon>Eukaryota</taxon>
        <taxon>Viridiplantae</taxon>
        <taxon>Streptophyta</taxon>
        <taxon>Embryophyta</taxon>
        <taxon>Tracheophyta</taxon>
        <taxon>Spermatophyta</taxon>
        <taxon>Magnoliopsida</taxon>
        <taxon>eudicotyledons</taxon>
        <taxon>Gunneridae</taxon>
        <taxon>Pentapetalae</taxon>
        <taxon>rosids</taxon>
        <taxon>malvids</taxon>
        <taxon>Sapindales</taxon>
        <taxon>Sapindaceae</taxon>
        <taxon>Hippocastanoideae</taxon>
        <taxon>Acereae</taxon>
        <taxon>Dipteronia</taxon>
    </lineage>
</organism>
<keyword evidence="2" id="KW-1185">Reference proteome</keyword>
<dbReference type="Proteomes" id="UP001281410">
    <property type="component" value="Unassembled WGS sequence"/>
</dbReference>
<proteinExistence type="predicted"/>
<sequence length="110" mass="12905">MIRNIWILIYGTNNLWSSWIKAYHLRDSNLCEANAPYTCSWNWRKLLHLRPLVHPLSQHFIGNGSSTFLWFDNRHLDGPLLLKWSTRDVYDSDLPIHTSVSSVIHGDSWS</sequence>
<evidence type="ECO:0000313" key="2">
    <source>
        <dbReference type="Proteomes" id="UP001281410"/>
    </source>
</evidence>
<dbReference type="EMBL" id="JANJYJ010000003">
    <property type="protein sequence ID" value="KAK3221783.1"/>
    <property type="molecule type" value="Genomic_DNA"/>
</dbReference>
<name>A0AAE0EB14_9ROSI</name>
<gene>
    <name evidence="1" type="ORF">Dsin_008808</name>
</gene>
<evidence type="ECO:0000313" key="1">
    <source>
        <dbReference type="EMBL" id="KAK3221783.1"/>
    </source>
</evidence>